<evidence type="ECO:0000313" key="3">
    <source>
        <dbReference type="Proteomes" id="UP001283361"/>
    </source>
</evidence>
<accession>A0AAE0YKC8</accession>
<comment type="caution">
    <text evidence="2">The sequence shown here is derived from an EMBL/GenBank/DDBJ whole genome shotgun (WGS) entry which is preliminary data.</text>
</comment>
<organism evidence="2 3">
    <name type="scientific">Elysia crispata</name>
    <name type="common">lettuce slug</name>
    <dbReference type="NCBI Taxonomy" id="231223"/>
    <lineage>
        <taxon>Eukaryota</taxon>
        <taxon>Metazoa</taxon>
        <taxon>Spiralia</taxon>
        <taxon>Lophotrochozoa</taxon>
        <taxon>Mollusca</taxon>
        <taxon>Gastropoda</taxon>
        <taxon>Heterobranchia</taxon>
        <taxon>Euthyneura</taxon>
        <taxon>Panpulmonata</taxon>
        <taxon>Sacoglossa</taxon>
        <taxon>Placobranchoidea</taxon>
        <taxon>Plakobranchidae</taxon>
        <taxon>Elysia</taxon>
    </lineage>
</organism>
<keyword evidence="3" id="KW-1185">Reference proteome</keyword>
<sequence length="152" mass="17094">MPSKRARNVRSRPSHQETRRPPVDLQLLWHLNNRGEGSAQQEGQEHTGSKLLRSKQRVLQGLVWCGKGTSQSQKLARLMRNVQVLHDEVLTGACRELGSTWTAEGRLPVAPRAWSLVTVWRMTGNTLQPAAAWVLTPQSTQTVDTTFIPRPQ</sequence>
<name>A0AAE0YKC8_9GAST</name>
<dbReference type="Proteomes" id="UP001283361">
    <property type="component" value="Unassembled WGS sequence"/>
</dbReference>
<feature type="region of interest" description="Disordered" evidence="1">
    <location>
        <begin position="1"/>
        <end position="24"/>
    </location>
</feature>
<proteinExistence type="predicted"/>
<reference evidence="2" key="1">
    <citation type="journal article" date="2023" name="G3 (Bethesda)">
        <title>A reference genome for the long-term kleptoplast-retaining sea slug Elysia crispata morphotype clarki.</title>
        <authorList>
            <person name="Eastman K.E."/>
            <person name="Pendleton A.L."/>
            <person name="Shaikh M.A."/>
            <person name="Suttiyut T."/>
            <person name="Ogas R."/>
            <person name="Tomko P."/>
            <person name="Gavelis G."/>
            <person name="Widhalm J.R."/>
            <person name="Wisecaver J.H."/>
        </authorList>
    </citation>
    <scope>NUCLEOTIDE SEQUENCE</scope>
    <source>
        <strain evidence="2">ECLA1</strain>
    </source>
</reference>
<feature type="compositionally biased region" description="Basic residues" evidence="1">
    <location>
        <begin position="1"/>
        <end position="13"/>
    </location>
</feature>
<dbReference type="AlphaFoldDB" id="A0AAE0YKC8"/>
<evidence type="ECO:0000313" key="2">
    <source>
        <dbReference type="EMBL" id="KAK3749062.1"/>
    </source>
</evidence>
<gene>
    <name evidence="2" type="ORF">RRG08_034037</name>
</gene>
<protein>
    <submittedName>
        <fullName evidence="2">Uncharacterized protein</fullName>
    </submittedName>
</protein>
<dbReference type="EMBL" id="JAWDGP010005963">
    <property type="protein sequence ID" value="KAK3749062.1"/>
    <property type="molecule type" value="Genomic_DNA"/>
</dbReference>
<evidence type="ECO:0000256" key="1">
    <source>
        <dbReference type="SAM" id="MobiDB-lite"/>
    </source>
</evidence>